<dbReference type="HOGENOM" id="CLU_2626822_0_0_1"/>
<keyword evidence="4" id="KW-1185">Reference proteome</keyword>
<sequence>MKIFFSYLLAIASWLKLEGKFGAKASSVQGNALKIVAKPEFQAKLKFRQRAKDSSLAKQELVAEEEFCCVHLRSVYFG</sequence>
<protein>
    <submittedName>
        <fullName evidence="2 3">Uncharacterized protein</fullName>
    </submittedName>
</protein>
<reference evidence="2 3" key="1">
    <citation type="journal article" date="2010" name="Nature">
        <title>Genome sequence of the palaeopolyploid soybean.</title>
        <authorList>
            <person name="Schmutz J."/>
            <person name="Cannon S.B."/>
            <person name="Schlueter J."/>
            <person name="Ma J."/>
            <person name="Mitros T."/>
            <person name="Nelson W."/>
            <person name="Hyten D.L."/>
            <person name="Song Q."/>
            <person name="Thelen J.J."/>
            <person name="Cheng J."/>
            <person name="Xu D."/>
            <person name="Hellsten U."/>
            <person name="May G.D."/>
            <person name="Yu Y."/>
            <person name="Sakurai T."/>
            <person name="Umezawa T."/>
            <person name="Bhattacharyya M.K."/>
            <person name="Sandhu D."/>
            <person name="Valliyodan B."/>
            <person name="Lindquist E."/>
            <person name="Peto M."/>
            <person name="Grant D."/>
            <person name="Shu S."/>
            <person name="Goodstein D."/>
            <person name="Barry K."/>
            <person name="Futrell-Griggs M."/>
            <person name="Abernathy B."/>
            <person name="Du J."/>
            <person name="Tian Z."/>
            <person name="Zhu L."/>
            <person name="Gill N."/>
            <person name="Joshi T."/>
            <person name="Libault M."/>
            <person name="Sethuraman A."/>
            <person name="Zhang X.-C."/>
            <person name="Shinozaki K."/>
            <person name="Nguyen H.T."/>
            <person name="Wing R.A."/>
            <person name="Cregan P."/>
            <person name="Specht J."/>
            <person name="Grimwood J."/>
            <person name="Rokhsar D."/>
            <person name="Stacey G."/>
            <person name="Shoemaker R.C."/>
            <person name="Jackson S.A."/>
        </authorList>
    </citation>
    <scope>NUCLEOTIDE SEQUENCE</scope>
    <source>
        <strain evidence="3">cv. Williams 82</strain>
        <tissue evidence="2">Callus</tissue>
    </source>
</reference>
<organism evidence="2">
    <name type="scientific">Glycine max</name>
    <name type="common">Soybean</name>
    <name type="synonym">Glycine hispida</name>
    <dbReference type="NCBI Taxonomy" id="3847"/>
    <lineage>
        <taxon>Eukaryota</taxon>
        <taxon>Viridiplantae</taxon>
        <taxon>Streptophyta</taxon>
        <taxon>Embryophyta</taxon>
        <taxon>Tracheophyta</taxon>
        <taxon>Spermatophyta</taxon>
        <taxon>Magnoliopsida</taxon>
        <taxon>eudicotyledons</taxon>
        <taxon>Gunneridae</taxon>
        <taxon>Pentapetalae</taxon>
        <taxon>rosids</taxon>
        <taxon>fabids</taxon>
        <taxon>Fabales</taxon>
        <taxon>Fabaceae</taxon>
        <taxon>Papilionoideae</taxon>
        <taxon>50 kb inversion clade</taxon>
        <taxon>NPAAA clade</taxon>
        <taxon>indigoferoid/millettioid clade</taxon>
        <taxon>Phaseoleae</taxon>
        <taxon>Glycine</taxon>
        <taxon>Glycine subgen. Soja</taxon>
    </lineage>
</organism>
<gene>
    <name evidence="2" type="ORF">GLYMA_11G025400</name>
</gene>
<evidence type="ECO:0000313" key="2">
    <source>
        <dbReference type="EMBL" id="KRH27958.1"/>
    </source>
</evidence>
<reference evidence="2" key="3">
    <citation type="submission" date="2018-07" db="EMBL/GenBank/DDBJ databases">
        <title>WGS assembly of Glycine max.</title>
        <authorList>
            <person name="Schmutz J."/>
            <person name="Cannon S."/>
            <person name="Schlueter J."/>
            <person name="Ma J."/>
            <person name="Mitros T."/>
            <person name="Nelson W."/>
            <person name="Hyten D."/>
            <person name="Song Q."/>
            <person name="Thelen J."/>
            <person name="Cheng J."/>
            <person name="Xu D."/>
            <person name="Hellsten U."/>
            <person name="May G."/>
            <person name="Yu Y."/>
            <person name="Sakurai T."/>
            <person name="Umezawa T."/>
            <person name="Bhattacharyya M."/>
            <person name="Sandhu D."/>
            <person name="Valliyodan B."/>
            <person name="Lindquist E."/>
            <person name="Peto M."/>
            <person name="Grant D."/>
            <person name="Shu S."/>
            <person name="Goodstein D."/>
            <person name="Barry K."/>
            <person name="Futrell-Griggs M."/>
            <person name="Abernathy B."/>
            <person name="Du J."/>
            <person name="Tian Z."/>
            <person name="Zhu L."/>
            <person name="Gill N."/>
            <person name="Joshi T."/>
            <person name="Libault M."/>
            <person name="Sethuraman A."/>
            <person name="Zhang X."/>
            <person name="Shinozaki K."/>
            <person name="Nguyen H."/>
            <person name="Wing R."/>
            <person name="Cregan P."/>
            <person name="Specht J."/>
            <person name="Grimwood J."/>
            <person name="Rokhsar D."/>
            <person name="Stacey G."/>
            <person name="Shoemaker R."/>
            <person name="Jackson S."/>
        </authorList>
    </citation>
    <scope>NUCLEOTIDE SEQUENCE</scope>
    <source>
        <tissue evidence="2">Callus</tissue>
    </source>
</reference>
<accession>K7LMQ3</accession>
<evidence type="ECO:0000313" key="3">
    <source>
        <dbReference type="EnsemblPlants" id="KRH27958"/>
    </source>
</evidence>
<name>K7LMQ3_SOYBN</name>
<reference evidence="3" key="2">
    <citation type="submission" date="2018-02" db="UniProtKB">
        <authorList>
            <consortium name="EnsemblPlants"/>
        </authorList>
    </citation>
    <scope>IDENTIFICATION</scope>
    <source>
        <strain evidence="3">Williams 82</strain>
    </source>
</reference>
<dbReference type="Gramene" id="KRH27958">
    <property type="protein sequence ID" value="KRH27958"/>
    <property type="gene ID" value="GLYMA_11G025400"/>
</dbReference>
<feature type="chain" id="PRO_5014581307" evidence="1">
    <location>
        <begin position="20"/>
        <end position="78"/>
    </location>
</feature>
<dbReference type="PaxDb" id="3847-GLYMA11G02760.1"/>
<keyword evidence="1" id="KW-0732">Signal</keyword>
<feature type="signal peptide" evidence="1">
    <location>
        <begin position="1"/>
        <end position="19"/>
    </location>
</feature>
<dbReference type="EnsemblPlants" id="KRH27958">
    <property type="protein sequence ID" value="KRH27958"/>
    <property type="gene ID" value="GLYMA_11G025400"/>
</dbReference>
<dbReference type="InParanoid" id="K7LMQ3"/>
<evidence type="ECO:0000313" key="4">
    <source>
        <dbReference type="Proteomes" id="UP000008827"/>
    </source>
</evidence>
<dbReference type="AlphaFoldDB" id="K7LMQ3"/>
<dbReference type="EMBL" id="CM000844">
    <property type="protein sequence ID" value="KRH27958.1"/>
    <property type="molecule type" value="Genomic_DNA"/>
</dbReference>
<dbReference type="Proteomes" id="UP000008827">
    <property type="component" value="Chromosome 11"/>
</dbReference>
<evidence type="ECO:0000256" key="1">
    <source>
        <dbReference type="SAM" id="SignalP"/>
    </source>
</evidence>
<proteinExistence type="predicted"/>